<sequence length="101" mass="12116">MTFINGKVAQEETQKRNSKKKSKNPKKKHEKKSKEKLKNPKKKTQEEIQRRSPRKNPAKIEETQMKNETGKFYVEIMLCQEKMLFEEMSTQEFVFSENCCR</sequence>
<protein>
    <submittedName>
        <fullName evidence="2">Uncharacterized protein</fullName>
    </submittedName>
</protein>
<evidence type="ECO:0000313" key="3">
    <source>
        <dbReference type="Proteomes" id="UP000233469"/>
    </source>
</evidence>
<evidence type="ECO:0000256" key="1">
    <source>
        <dbReference type="SAM" id="MobiDB-lite"/>
    </source>
</evidence>
<comment type="caution">
    <text evidence="2">The sequence shown here is derived from an EMBL/GenBank/DDBJ whole genome shotgun (WGS) entry which is preliminary data.</text>
</comment>
<dbReference type="AlphaFoldDB" id="A0A2N1MRJ7"/>
<dbReference type="Proteomes" id="UP000233469">
    <property type="component" value="Unassembled WGS sequence"/>
</dbReference>
<accession>A0A2N1MRJ7</accession>
<reference evidence="2 3" key="2">
    <citation type="submission" date="2017-10" db="EMBL/GenBank/DDBJ databases">
        <title>Extensive intraspecific genome diversity in a model arbuscular mycorrhizal fungus.</title>
        <authorList>
            <person name="Chen E.C.H."/>
            <person name="Morin E."/>
            <person name="Baudet D."/>
            <person name="Noel J."/>
            <person name="Ndikumana S."/>
            <person name="Charron P."/>
            <person name="St-Onge C."/>
            <person name="Giorgi J."/>
            <person name="Grigoriev I.V."/>
            <person name="Roux C."/>
            <person name="Martin F.M."/>
            <person name="Corradi N."/>
        </authorList>
    </citation>
    <scope>NUCLEOTIDE SEQUENCE [LARGE SCALE GENOMIC DNA]</scope>
    <source>
        <strain evidence="2 3">C2</strain>
    </source>
</reference>
<gene>
    <name evidence="2" type="ORF">RhiirC2_716400</name>
</gene>
<dbReference type="EMBL" id="LLXL01001478">
    <property type="protein sequence ID" value="PKK64262.1"/>
    <property type="molecule type" value="Genomic_DNA"/>
</dbReference>
<evidence type="ECO:0000313" key="2">
    <source>
        <dbReference type="EMBL" id="PKK64262.1"/>
    </source>
</evidence>
<feature type="region of interest" description="Disordered" evidence="1">
    <location>
        <begin position="1"/>
        <end position="66"/>
    </location>
</feature>
<reference evidence="2 3" key="1">
    <citation type="submission" date="2016-04" db="EMBL/GenBank/DDBJ databases">
        <title>Genome analyses suggest a sexual origin of heterokaryosis in a supposedly ancient asexual fungus.</title>
        <authorList>
            <person name="Ropars J."/>
            <person name="Sedzielewska K."/>
            <person name="Noel J."/>
            <person name="Charron P."/>
            <person name="Farinelli L."/>
            <person name="Marton T."/>
            <person name="Kruger M."/>
            <person name="Pelin A."/>
            <person name="Brachmann A."/>
            <person name="Corradi N."/>
        </authorList>
    </citation>
    <scope>NUCLEOTIDE SEQUENCE [LARGE SCALE GENOMIC DNA]</scope>
    <source>
        <strain evidence="2 3">C2</strain>
    </source>
</reference>
<feature type="compositionally biased region" description="Basic residues" evidence="1">
    <location>
        <begin position="16"/>
        <end position="31"/>
    </location>
</feature>
<name>A0A2N1MRJ7_9GLOM</name>
<feature type="compositionally biased region" description="Basic and acidic residues" evidence="1">
    <location>
        <begin position="32"/>
        <end position="50"/>
    </location>
</feature>
<organism evidence="2 3">
    <name type="scientific">Rhizophagus irregularis</name>
    <dbReference type="NCBI Taxonomy" id="588596"/>
    <lineage>
        <taxon>Eukaryota</taxon>
        <taxon>Fungi</taxon>
        <taxon>Fungi incertae sedis</taxon>
        <taxon>Mucoromycota</taxon>
        <taxon>Glomeromycotina</taxon>
        <taxon>Glomeromycetes</taxon>
        <taxon>Glomerales</taxon>
        <taxon>Glomeraceae</taxon>
        <taxon>Rhizophagus</taxon>
    </lineage>
</organism>
<proteinExistence type="predicted"/>